<evidence type="ECO:0000256" key="1">
    <source>
        <dbReference type="SAM" id="Phobius"/>
    </source>
</evidence>
<dbReference type="AlphaFoldDB" id="A0A0K2UK40"/>
<evidence type="ECO:0000313" key="2">
    <source>
        <dbReference type="EMBL" id="CDW38051.1"/>
    </source>
</evidence>
<sequence>LFATNLINHHGHETVLLPNILQIVGVTYHVNFRFILFSILANSIISSILINTFFPLFHFITILF</sequence>
<dbReference type="EMBL" id="HACA01020690">
    <property type="protein sequence ID" value="CDW38051.1"/>
    <property type="molecule type" value="Transcribed_RNA"/>
</dbReference>
<reference evidence="2" key="1">
    <citation type="submission" date="2014-05" db="EMBL/GenBank/DDBJ databases">
        <authorList>
            <person name="Chronopoulou M."/>
        </authorList>
    </citation>
    <scope>NUCLEOTIDE SEQUENCE</scope>
    <source>
        <tissue evidence="2">Whole organism</tissue>
    </source>
</reference>
<feature type="non-terminal residue" evidence="2">
    <location>
        <position position="1"/>
    </location>
</feature>
<organism evidence="2">
    <name type="scientific">Lepeophtheirus salmonis</name>
    <name type="common">Salmon louse</name>
    <name type="synonym">Caligus salmonis</name>
    <dbReference type="NCBI Taxonomy" id="72036"/>
    <lineage>
        <taxon>Eukaryota</taxon>
        <taxon>Metazoa</taxon>
        <taxon>Ecdysozoa</taxon>
        <taxon>Arthropoda</taxon>
        <taxon>Crustacea</taxon>
        <taxon>Multicrustacea</taxon>
        <taxon>Hexanauplia</taxon>
        <taxon>Copepoda</taxon>
        <taxon>Siphonostomatoida</taxon>
        <taxon>Caligidae</taxon>
        <taxon>Lepeophtheirus</taxon>
    </lineage>
</organism>
<proteinExistence type="predicted"/>
<accession>A0A0K2UK40</accession>
<protein>
    <submittedName>
        <fullName evidence="2">Uncharacterized protein</fullName>
    </submittedName>
</protein>
<keyword evidence="1" id="KW-0812">Transmembrane</keyword>
<feature type="transmembrane region" description="Helical" evidence="1">
    <location>
        <begin position="34"/>
        <end position="60"/>
    </location>
</feature>
<keyword evidence="1" id="KW-1133">Transmembrane helix</keyword>
<name>A0A0K2UK40_LEPSM</name>
<keyword evidence="1" id="KW-0472">Membrane</keyword>